<gene>
    <name evidence="2" type="ORF">PPRIM_AZ9-3.1.T0490211</name>
</gene>
<reference evidence="2" key="1">
    <citation type="submission" date="2021-01" db="EMBL/GenBank/DDBJ databases">
        <authorList>
            <consortium name="Genoscope - CEA"/>
            <person name="William W."/>
        </authorList>
    </citation>
    <scope>NUCLEOTIDE SEQUENCE</scope>
</reference>
<keyword evidence="1" id="KW-0812">Transmembrane</keyword>
<evidence type="ECO:0008006" key="4">
    <source>
        <dbReference type="Google" id="ProtNLM"/>
    </source>
</evidence>
<comment type="caution">
    <text evidence="2">The sequence shown here is derived from an EMBL/GenBank/DDBJ whole genome shotgun (WGS) entry which is preliminary data.</text>
</comment>
<feature type="transmembrane region" description="Helical" evidence="1">
    <location>
        <begin position="125"/>
        <end position="145"/>
    </location>
</feature>
<dbReference type="EMBL" id="CAJJDM010000049">
    <property type="protein sequence ID" value="CAD8072603.1"/>
    <property type="molecule type" value="Genomic_DNA"/>
</dbReference>
<evidence type="ECO:0000313" key="3">
    <source>
        <dbReference type="Proteomes" id="UP000688137"/>
    </source>
</evidence>
<organism evidence="2 3">
    <name type="scientific">Paramecium primaurelia</name>
    <dbReference type="NCBI Taxonomy" id="5886"/>
    <lineage>
        <taxon>Eukaryota</taxon>
        <taxon>Sar</taxon>
        <taxon>Alveolata</taxon>
        <taxon>Ciliophora</taxon>
        <taxon>Intramacronucleata</taxon>
        <taxon>Oligohymenophorea</taxon>
        <taxon>Peniculida</taxon>
        <taxon>Parameciidae</taxon>
        <taxon>Paramecium</taxon>
    </lineage>
</organism>
<feature type="transmembrane region" description="Helical" evidence="1">
    <location>
        <begin position="84"/>
        <end position="105"/>
    </location>
</feature>
<protein>
    <recommendedName>
        <fullName evidence="4">DUF1772 domain-containing protein</fullName>
    </recommendedName>
</protein>
<dbReference type="InterPro" id="IPR013901">
    <property type="entry name" value="Anthrone_oxy"/>
</dbReference>
<feature type="transmembrane region" description="Helical" evidence="1">
    <location>
        <begin position="7"/>
        <end position="25"/>
    </location>
</feature>
<dbReference type="AlphaFoldDB" id="A0A8S1M428"/>
<evidence type="ECO:0000313" key="2">
    <source>
        <dbReference type="EMBL" id="CAD8072603.1"/>
    </source>
</evidence>
<dbReference type="PANTHER" id="PTHR36535:SF1">
    <property type="entry name" value="DUF1772 DOMAIN-CONTAINING PROTEIN"/>
    <property type="match status" value="1"/>
</dbReference>
<dbReference type="PANTHER" id="PTHR36535">
    <property type="entry name" value="YALI0E30327P"/>
    <property type="match status" value="1"/>
</dbReference>
<accession>A0A8S1M428</accession>
<evidence type="ECO:0000256" key="1">
    <source>
        <dbReference type="SAM" id="Phobius"/>
    </source>
</evidence>
<feature type="transmembrane region" description="Helical" evidence="1">
    <location>
        <begin position="55"/>
        <end position="72"/>
    </location>
</feature>
<keyword evidence="1" id="KW-1133">Transmembrane helix</keyword>
<keyword evidence="1" id="KW-0472">Membrane</keyword>
<sequence length="147" mass="16030">MDTQTKLTLLGTAFAGLFSGASIYINVVEHPARLSCGADVAYNQWVPSYKRAAKWQASLAFLGGLVGIINYAKYQNKLTLKAGLLLASVIPFTLIAIMPTNKILLEQTNLEDDSKIALLKQWGKLHAVRTVASLISFGIFLYALAKK</sequence>
<proteinExistence type="predicted"/>
<keyword evidence="3" id="KW-1185">Reference proteome</keyword>
<dbReference type="Pfam" id="PF08592">
    <property type="entry name" value="Anthrone_oxy"/>
    <property type="match status" value="1"/>
</dbReference>
<dbReference type="Proteomes" id="UP000688137">
    <property type="component" value="Unassembled WGS sequence"/>
</dbReference>
<name>A0A8S1M428_PARPR</name>